<dbReference type="AlphaFoldDB" id="A0A644VWC8"/>
<dbReference type="EMBL" id="VSSQ01000480">
    <property type="protein sequence ID" value="MPL95765.1"/>
    <property type="molecule type" value="Genomic_DNA"/>
</dbReference>
<gene>
    <name evidence="2" type="ORF">SDC9_41937</name>
</gene>
<sequence length="246" mass="26945">MLVRESFDHLLGLGNAEAQGESAHNADRRNDDGADLIACPHTVGEEERGDDEPAGNAEHSDARSDGSRCRPLPIGSELVRVQALVVDFPQRIQAVVETDGENHPQEDGKRLFFCIPCCGNRENHDESEAAKHQPTHYPDKTPAEFLGQWRCLVGDIPDDGVVDGIPDRINHRSQGGVGTCQADFGLVEHEYNGSKRPGEKLGDELAHPIGDHDAFLNHMRNPSSSSPYTAEKGVCQSIWKVIVCRL</sequence>
<proteinExistence type="predicted"/>
<reference evidence="2" key="1">
    <citation type="submission" date="2019-08" db="EMBL/GenBank/DDBJ databases">
        <authorList>
            <person name="Kucharzyk K."/>
            <person name="Murdoch R.W."/>
            <person name="Higgins S."/>
            <person name="Loffler F."/>
        </authorList>
    </citation>
    <scope>NUCLEOTIDE SEQUENCE</scope>
</reference>
<protein>
    <submittedName>
        <fullName evidence="2">Uncharacterized protein</fullName>
    </submittedName>
</protein>
<feature type="region of interest" description="Disordered" evidence="1">
    <location>
        <begin position="17"/>
        <end position="69"/>
    </location>
</feature>
<evidence type="ECO:0000256" key="1">
    <source>
        <dbReference type="SAM" id="MobiDB-lite"/>
    </source>
</evidence>
<accession>A0A644VWC8</accession>
<feature type="compositionally biased region" description="Basic and acidic residues" evidence="1">
    <location>
        <begin position="58"/>
        <end position="68"/>
    </location>
</feature>
<comment type="caution">
    <text evidence="2">The sequence shown here is derived from an EMBL/GenBank/DDBJ whole genome shotgun (WGS) entry which is preliminary data.</text>
</comment>
<organism evidence="2">
    <name type="scientific">bioreactor metagenome</name>
    <dbReference type="NCBI Taxonomy" id="1076179"/>
    <lineage>
        <taxon>unclassified sequences</taxon>
        <taxon>metagenomes</taxon>
        <taxon>ecological metagenomes</taxon>
    </lineage>
</organism>
<evidence type="ECO:0000313" key="2">
    <source>
        <dbReference type="EMBL" id="MPL95765.1"/>
    </source>
</evidence>
<name>A0A644VWC8_9ZZZZ</name>